<dbReference type="AlphaFoldDB" id="A0A9W7Y877"/>
<evidence type="ECO:0000313" key="1">
    <source>
        <dbReference type="EMBL" id="KAJ1726552.1"/>
    </source>
</evidence>
<evidence type="ECO:0000313" key="2">
    <source>
        <dbReference type="Proteomes" id="UP001143981"/>
    </source>
</evidence>
<dbReference type="Proteomes" id="UP001143981">
    <property type="component" value="Unassembled WGS sequence"/>
</dbReference>
<sequence>IIEQYKDSDRRRIWNRGTVATLTLQHILHGLCDNGEITQQFQRGKLSASGAVVVRPTETGSDGDLPLKKRLRRYTAARG</sequence>
<dbReference type="EMBL" id="JANBOI010001493">
    <property type="protein sequence ID" value="KAJ1726552.1"/>
    <property type="molecule type" value="Genomic_DNA"/>
</dbReference>
<accession>A0A9W7Y877</accession>
<proteinExistence type="predicted"/>
<feature type="non-terminal residue" evidence="1">
    <location>
        <position position="1"/>
    </location>
</feature>
<gene>
    <name evidence="1" type="ORF">LPJ61_005109</name>
</gene>
<comment type="caution">
    <text evidence="1">The sequence shown here is derived from an EMBL/GenBank/DDBJ whole genome shotgun (WGS) entry which is preliminary data.</text>
</comment>
<keyword evidence="2" id="KW-1185">Reference proteome</keyword>
<name>A0A9W7Y877_9FUNG</name>
<protein>
    <submittedName>
        <fullName evidence="1">Uncharacterized protein</fullName>
    </submittedName>
</protein>
<organism evidence="1 2">
    <name type="scientific">Coemansia biformis</name>
    <dbReference type="NCBI Taxonomy" id="1286918"/>
    <lineage>
        <taxon>Eukaryota</taxon>
        <taxon>Fungi</taxon>
        <taxon>Fungi incertae sedis</taxon>
        <taxon>Zoopagomycota</taxon>
        <taxon>Kickxellomycotina</taxon>
        <taxon>Kickxellomycetes</taxon>
        <taxon>Kickxellales</taxon>
        <taxon>Kickxellaceae</taxon>
        <taxon>Coemansia</taxon>
    </lineage>
</organism>
<reference evidence="1" key="1">
    <citation type="submission" date="2022-07" db="EMBL/GenBank/DDBJ databases">
        <title>Phylogenomic reconstructions and comparative analyses of Kickxellomycotina fungi.</title>
        <authorList>
            <person name="Reynolds N.K."/>
            <person name="Stajich J.E."/>
            <person name="Barry K."/>
            <person name="Grigoriev I.V."/>
            <person name="Crous P."/>
            <person name="Smith M.E."/>
        </authorList>
    </citation>
    <scope>NUCLEOTIDE SEQUENCE</scope>
    <source>
        <strain evidence="1">BCRC 34381</strain>
    </source>
</reference>